<dbReference type="Pfam" id="PF00010">
    <property type="entry name" value="HLH"/>
    <property type="match status" value="1"/>
</dbReference>
<keyword evidence="4" id="KW-0539">Nucleus</keyword>
<dbReference type="Proteomes" id="UP000091857">
    <property type="component" value="Chromosome 17"/>
</dbReference>
<accession>A0A2C9U599</accession>
<gene>
    <name evidence="6" type="ORF">MANES_17G030700v8</name>
</gene>
<evidence type="ECO:0000313" key="6">
    <source>
        <dbReference type="EMBL" id="OAY24626.1"/>
    </source>
</evidence>
<comment type="caution">
    <text evidence="6">The sequence shown here is derived from an EMBL/GenBank/DDBJ whole genome shotgun (WGS) entry which is preliminary data.</text>
</comment>
<evidence type="ECO:0000313" key="7">
    <source>
        <dbReference type="Proteomes" id="UP000091857"/>
    </source>
</evidence>
<name>A0A2C9U599_MANES</name>
<proteinExistence type="predicted"/>
<organism evidence="6 7">
    <name type="scientific">Manihot esculenta</name>
    <name type="common">Cassava</name>
    <name type="synonym">Jatropha manihot</name>
    <dbReference type="NCBI Taxonomy" id="3983"/>
    <lineage>
        <taxon>Eukaryota</taxon>
        <taxon>Viridiplantae</taxon>
        <taxon>Streptophyta</taxon>
        <taxon>Embryophyta</taxon>
        <taxon>Tracheophyta</taxon>
        <taxon>Spermatophyta</taxon>
        <taxon>Magnoliopsida</taxon>
        <taxon>eudicotyledons</taxon>
        <taxon>Gunneridae</taxon>
        <taxon>Pentapetalae</taxon>
        <taxon>rosids</taxon>
        <taxon>fabids</taxon>
        <taxon>Malpighiales</taxon>
        <taxon>Euphorbiaceae</taxon>
        <taxon>Crotonoideae</taxon>
        <taxon>Manihoteae</taxon>
        <taxon>Manihot</taxon>
    </lineage>
</organism>
<dbReference type="SMART" id="SM00353">
    <property type="entry name" value="HLH"/>
    <property type="match status" value="1"/>
</dbReference>
<evidence type="ECO:0000256" key="2">
    <source>
        <dbReference type="ARBA" id="ARBA00023015"/>
    </source>
</evidence>
<evidence type="ECO:0000256" key="4">
    <source>
        <dbReference type="ARBA" id="ARBA00023242"/>
    </source>
</evidence>
<feature type="domain" description="BHLH" evidence="5">
    <location>
        <begin position="60"/>
        <end position="109"/>
    </location>
</feature>
<sequence>MTSFFITIHYWKHLFITNLDQSSPISELAGSAISELNNTRESSRMVRLGLRTVDKDDCGEYKSKNLHAERRRRQKLGDSLLALRSLVPIITNMNKAAIIVDAITYIKELQQNVKLLSDQLLEREASSEEAVLKTRSNEMNAAADEMKQFGIVEDVQVIKIYGNKLWIKIILEKKRRKITKLIETVTSLGLELIDINVSTSKGAMLVSSCVEDSYGGTRTVEQTKELLLEIIGSI</sequence>
<keyword evidence="3" id="KW-0804">Transcription</keyword>
<dbReference type="GO" id="GO:0003700">
    <property type="term" value="F:DNA-binding transcription factor activity"/>
    <property type="evidence" value="ECO:0000318"/>
    <property type="project" value="GO_Central"/>
</dbReference>
<dbReference type="Gramene" id="Manes.17G030700.1.v8.1">
    <property type="protein sequence ID" value="Manes.17G030700.1.v8.1.CDS"/>
    <property type="gene ID" value="Manes.17G030700.v8.1"/>
</dbReference>
<dbReference type="GO" id="GO:0043565">
    <property type="term" value="F:sequence-specific DNA binding"/>
    <property type="evidence" value="ECO:0000318"/>
    <property type="project" value="GO_Central"/>
</dbReference>
<dbReference type="OrthoDB" id="690068at2759"/>
<dbReference type="InterPro" id="IPR011598">
    <property type="entry name" value="bHLH_dom"/>
</dbReference>
<evidence type="ECO:0000256" key="3">
    <source>
        <dbReference type="ARBA" id="ARBA00023163"/>
    </source>
</evidence>
<dbReference type="InterPro" id="IPR051358">
    <property type="entry name" value="TF_AMS/ICE1/BHLH6-like"/>
</dbReference>
<dbReference type="SUPFAM" id="SSF47459">
    <property type="entry name" value="HLH, helix-loop-helix DNA-binding domain"/>
    <property type="match status" value="1"/>
</dbReference>
<dbReference type="GO" id="GO:0046983">
    <property type="term" value="F:protein dimerization activity"/>
    <property type="evidence" value="ECO:0007669"/>
    <property type="project" value="InterPro"/>
</dbReference>
<dbReference type="InterPro" id="IPR036638">
    <property type="entry name" value="HLH_DNA-bd_sf"/>
</dbReference>
<dbReference type="GO" id="GO:0006355">
    <property type="term" value="P:regulation of DNA-templated transcription"/>
    <property type="evidence" value="ECO:0000318"/>
    <property type="project" value="GO_Central"/>
</dbReference>
<comment type="subcellular location">
    <subcellularLocation>
        <location evidence="1">Nucleus</location>
    </subcellularLocation>
</comment>
<dbReference type="InterPro" id="IPR054502">
    <property type="entry name" value="bHLH-TF_ACT-like_plant"/>
</dbReference>
<dbReference type="SMR" id="A0A2C9U599"/>
<dbReference type="STRING" id="3983.A0A2C9U599"/>
<dbReference type="PANTHER" id="PTHR31945">
    <property type="entry name" value="TRANSCRIPTION FACTOR SCREAM2-RELATED"/>
    <property type="match status" value="1"/>
</dbReference>
<dbReference type="AlphaFoldDB" id="A0A2C9U599"/>
<keyword evidence="7" id="KW-1185">Reference proteome</keyword>
<dbReference type="GO" id="GO:0005634">
    <property type="term" value="C:nucleus"/>
    <property type="evidence" value="ECO:0000318"/>
    <property type="project" value="GO_Central"/>
</dbReference>
<reference evidence="7" key="1">
    <citation type="journal article" date="2016" name="Nat. Biotechnol.">
        <title>Sequencing wild and cultivated cassava and related species reveals extensive interspecific hybridization and genetic diversity.</title>
        <authorList>
            <person name="Bredeson J.V."/>
            <person name="Lyons J.B."/>
            <person name="Prochnik S.E."/>
            <person name="Wu G.A."/>
            <person name="Ha C.M."/>
            <person name="Edsinger-Gonzales E."/>
            <person name="Grimwood J."/>
            <person name="Schmutz J."/>
            <person name="Rabbi I.Y."/>
            <person name="Egesi C."/>
            <person name="Nauluvula P."/>
            <person name="Lebot V."/>
            <person name="Ndunguru J."/>
            <person name="Mkamilo G."/>
            <person name="Bart R.S."/>
            <person name="Setter T.L."/>
            <person name="Gleadow R.M."/>
            <person name="Kulakow P."/>
            <person name="Ferguson M.E."/>
            <person name="Rounsley S."/>
            <person name="Rokhsar D.S."/>
        </authorList>
    </citation>
    <scope>NUCLEOTIDE SEQUENCE [LARGE SCALE GENOMIC DNA]</scope>
    <source>
        <strain evidence="7">cv. AM560-2</strain>
    </source>
</reference>
<evidence type="ECO:0000256" key="1">
    <source>
        <dbReference type="ARBA" id="ARBA00004123"/>
    </source>
</evidence>
<protein>
    <recommendedName>
        <fullName evidence="5">BHLH domain-containing protein</fullName>
    </recommendedName>
</protein>
<dbReference type="EMBL" id="CM004403">
    <property type="protein sequence ID" value="OAY24626.1"/>
    <property type="molecule type" value="Genomic_DNA"/>
</dbReference>
<dbReference type="PROSITE" id="PS50888">
    <property type="entry name" value="BHLH"/>
    <property type="match status" value="1"/>
</dbReference>
<keyword evidence="2" id="KW-0805">Transcription regulation</keyword>
<dbReference type="Gene3D" id="4.10.280.10">
    <property type="entry name" value="Helix-loop-helix DNA-binding domain"/>
    <property type="match status" value="1"/>
</dbReference>
<dbReference type="PANTHER" id="PTHR31945:SF20">
    <property type="entry name" value="TRANSCRIPTION FACTOR DYT1"/>
    <property type="match status" value="1"/>
</dbReference>
<dbReference type="Pfam" id="PF22754">
    <property type="entry name" value="bHLH-TF_ACT-like_plant"/>
    <property type="match status" value="1"/>
</dbReference>
<evidence type="ECO:0000259" key="5">
    <source>
        <dbReference type="PROSITE" id="PS50888"/>
    </source>
</evidence>